<feature type="transmembrane region" description="Helical" evidence="1">
    <location>
        <begin position="44"/>
        <end position="61"/>
    </location>
</feature>
<dbReference type="EMBL" id="FMYF01000003">
    <property type="protein sequence ID" value="SDB81797.1"/>
    <property type="molecule type" value="Genomic_DNA"/>
</dbReference>
<evidence type="ECO:0000256" key="1">
    <source>
        <dbReference type="SAM" id="Phobius"/>
    </source>
</evidence>
<feature type="domain" description="SPW repeat-containing integral membrane" evidence="2">
    <location>
        <begin position="20"/>
        <end position="111"/>
    </location>
</feature>
<evidence type="ECO:0000313" key="3">
    <source>
        <dbReference type="EMBL" id="SDB81797.1"/>
    </source>
</evidence>
<protein>
    <submittedName>
        <fullName evidence="3">SPW repeat-containing protein</fullName>
    </submittedName>
</protein>
<feature type="transmembrane region" description="Helical" evidence="1">
    <location>
        <begin position="98"/>
        <end position="117"/>
    </location>
</feature>
<keyword evidence="4" id="KW-1185">Reference proteome</keyword>
<name>A0A1G6GIG3_9ACTN</name>
<dbReference type="OrthoDB" id="32521at2"/>
<dbReference type="Proteomes" id="UP000199086">
    <property type="component" value="Unassembled WGS sequence"/>
</dbReference>
<evidence type="ECO:0000313" key="4">
    <source>
        <dbReference type="Proteomes" id="UP000199086"/>
    </source>
</evidence>
<sequence>MSMHQSAARLHGGMAVSRRWEDWVSVLAGLYLALSVLWTTGAPAVWFVPLGVLVILAGVWSEAQDTSLIAEIAVGIVGVVTFISPWLGGFTGMMRVDWTAWIVGAVTVVMAIIALIVRRGPTSERRMT</sequence>
<organism evidence="3 4">
    <name type="scientific">Raineyella antarctica</name>
    <dbReference type="NCBI Taxonomy" id="1577474"/>
    <lineage>
        <taxon>Bacteria</taxon>
        <taxon>Bacillati</taxon>
        <taxon>Actinomycetota</taxon>
        <taxon>Actinomycetes</taxon>
        <taxon>Propionibacteriales</taxon>
        <taxon>Propionibacteriaceae</taxon>
        <taxon>Raineyella</taxon>
    </lineage>
</organism>
<dbReference type="RefSeq" id="WP_092608082.1">
    <property type="nucleotide sequence ID" value="NZ_FMYF01000003.1"/>
</dbReference>
<feature type="transmembrane region" description="Helical" evidence="1">
    <location>
        <begin position="20"/>
        <end position="38"/>
    </location>
</feature>
<proteinExistence type="predicted"/>
<dbReference type="STRING" id="1577474.GA0111570_103345"/>
<feature type="transmembrane region" description="Helical" evidence="1">
    <location>
        <begin position="68"/>
        <end position="86"/>
    </location>
</feature>
<evidence type="ECO:0000259" key="2">
    <source>
        <dbReference type="Pfam" id="PF03779"/>
    </source>
</evidence>
<dbReference type="Pfam" id="PF03779">
    <property type="entry name" value="SPW"/>
    <property type="match status" value="1"/>
</dbReference>
<accession>A0A1G6GIG3</accession>
<keyword evidence="1" id="KW-0472">Membrane</keyword>
<reference evidence="3 4" key="1">
    <citation type="submission" date="2016-06" db="EMBL/GenBank/DDBJ databases">
        <authorList>
            <person name="Olsen C.W."/>
            <person name="Carey S."/>
            <person name="Hinshaw L."/>
            <person name="Karasin A.I."/>
        </authorList>
    </citation>
    <scope>NUCLEOTIDE SEQUENCE [LARGE SCALE GENOMIC DNA]</scope>
    <source>
        <strain evidence="3 4">LZ-22</strain>
    </source>
</reference>
<keyword evidence="1" id="KW-1133">Transmembrane helix</keyword>
<keyword evidence="1" id="KW-0812">Transmembrane</keyword>
<gene>
    <name evidence="3" type="ORF">GA0111570_103345</name>
</gene>
<dbReference type="AlphaFoldDB" id="A0A1G6GIG3"/>
<dbReference type="InterPro" id="IPR005530">
    <property type="entry name" value="SPW"/>
</dbReference>